<organism evidence="2 3">
    <name type="scientific">Psychroflexus aurantiacus</name>
    <dbReference type="NCBI Taxonomy" id="2709310"/>
    <lineage>
        <taxon>Bacteria</taxon>
        <taxon>Pseudomonadati</taxon>
        <taxon>Bacteroidota</taxon>
        <taxon>Flavobacteriia</taxon>
        <taxon>Flavobacteriales</taxon>
        <taxon>Flavobacteriaceae</taxon>
        <taxon>Psychroflexus</taxon>
    </lineage>
</organism>
<accession>A0A6B3R0R5</accession>
<evidence type="ECO:0000259" key="1">
    <source>
        <dbReference type="Pfam" id="PF13568"/>
    </source>
</evidence>
<gene>
    <name evidence="2" type="ORF">G3567_00185</name>
</gene>
<dbReference type="Pfam" id="PF13568">
    <property type="entry name" value="OMP_b-brl_2"/>
    <property type="match status" value="1"/>
</dbReference>
<proteinExistence type="predicted"/>
<sequence length="233" mass="26656">MKIISLCVFLGFFCSSVAQEKLSWLRENATDSLYREDQFYVGFSFNFLSDLPENVEQSGFSGGLIFGFIRDMPINKRRNLSFGLGLGFNLNTYGQNLLIREGEDGNDLFTPIDSDRAYDTNRFTTNLIEIPFEFRWRSSDFDKLSFWRVYLGVRFGYVLSSKSVFNGPDESFSYRSINAINEFRSNAKLTFGYGAVNFFVDLSLNSVFDGEIDSSNEEVGIRPIKAGLTFFFL</sequence>
<name>A0A6B3R0R5_9FLAO</name>
<keyword evidence="3" id="KW-1185">Reference proteome</keyword>
<dbReference type="EMBL" id="JAAIKD010000001">
    <property type="protein sequence ID" value="NEV92567.1"/>
    <property type="molecule type" value="Genomic_DNA"/>
</dbReference>
<protein>
    <submittedName>
        <fullName evidence="2">PorT family protein</fullName>
    </submittedName>
</protein>
<evidence type="ECO:0000313" key="3">
    <source>
        <dbReference type="Proteomes" id="UP000478505"/>
    </source>
</evidence>
<dbReference type="InterPro" id="IPR025665">
    <property type="entry name" value="Beta-barrel_OMP_2"/>
</dbReference>
<reference evidence="2 3" key="1">
    <citation type="submission" date="2020-02" db="EMBL/GenBank/DDBJ databases">
        <title>Flavobacteriaceae Psychroflexus bacterium YR1-1, complete genome.</title>
        <authorList>
            <person name="Li Y."/>
            <person name="Wu S."/>
        </authorList>
    </citation>
    <scope>NUCLEOTIDE SEQUENCE [LARGE SCALE GENOMIC DNA]</scope>
    <source>
        <strain evidence="2 3">YR1-1</strain>
    </source>
</reference>
<feature type="domain" description="Outer membrane protein beta-barrel" evidence="1">
    <location>
        <begin position="33"/>
        <end position="204"/>
    </location>
</feature>
<dbReference type="RefSeq" id="WP_164003163.1">
    <property type="nucleotide sequence ID" value="NZ_JAAIKD010000001.1"/>
</dbReference>
<evidence type="ECO:0000313" key="2">
    <source>
        <dbReference type="EMBL" id="NEV92567.1"/>
    </source>
</evidence>
<comment type="caution">
    <text evidence="2">The sequence shown here is derived from an EMBL/GenBank/DDBJ whole genome shotgun (WGS) entry which is preliminary data.</text>
</comment>
<dbReference type="Proteomes" id="UP000478505">
    <property type="component" value="Unassembled WGS sequence"/>
</dbReference>
<dbReference type="AlphaFoldDB" id="A0A6B3R0R5"/>